<proteinExistence type="predicted"/>
<evidence type="ECO:0000313" key="8">
    <source>
        <dbReference type="Proteomes" id="UP000199707"/>
    </source>
</evidence>
<feature type="transmembrane region" description="Helical" evidence="5">
    <location>
        <begin position="245"/>
        <end position="263"/>
    </location>
</feature>
<dbReference type="PANTHER" id="PTHR23527">
    <property type="entry name" value="BLL3282 PROTEIN"/>
    <property type="match status" value="1"/>
</dbReference>
<evidence type="ECO:0000259" key="6">
    <source>
        <dbReference type="PROSITE" id="PS50850"/>
    </source>
</evidence>
<feature type="transmembrane region" description="Helical" evidence="5">
    <location>
        <begin position="217"/>
        <end position="239"/>
    </location>
</feature>
<accession>A0A1G4W574</accession>
<dbReference type="InterPro" id="IPR036259">
    <property type="entry name" value="MFS_trans_sf"/>
</dbReference>
<dbReference type="Pfam" id="PF07690">
    <property type="entry name" value="MFS_1"/>
    <property type="match status" value="1"/>
</dbReference>
<evidence type="ECO:0000313" key="7">
    <source>
        <dbReference type="EMBL" id="SCX16899.1"/>
    </source>
</evidence>
<feature type="transmembrane region" description="Helical" evidence="5">
    <location>
        <begin position="90"/>
        <end position="116"/>
    </location>
</feature>
<sequence length="394" mass="40334">MPTTTIGTVRRWSMLVIALTATTCANVFINGAAFLIPTLHAERGLDLARAGTLSAMPSLGMVTTLILWGYVVDRFGERLVLSLGSALTALAAFAAASVQSLVAVGAFLLIGGMAAASSNSASGRLVVGWFPPEQRGLVMGIRQTATPLGVGLGALVIPRLAESHGVATALLFPAVVCALAAGMCLVGVIDPPRPPRAEAPDEHLANPYRGSSMLWRIHAVSVLLVVPQSVVWTFTLVWLMTTRGWSAASAGLLVTSAQVLGAAGRIAAGRWSDVTGSRLKPIRTIAAGAAASMALLAVTDWLHSPVSVALVVIASVITVSDNGLAFTAIAEIAGPFWSGRALGTQNTSQHLASAAAAPLFGALIGVFGYPAAFAVCALFPVAAIPLVPADPLPN</sequence>
<dbReference type="Proteomes" id="UP000199707">
    <property type="component" value="Unassembled WGS sequence"/>
</dbReference>
<gene>
    <name evidence="7" type="ORF">SAMN02799620_02385</name>
</gene>
<dbReference type="SUPFAM" id="SSF103473">
    <property type="entry name" value="MFS general substrate transporter"/>
    <property type="match status" value="1"/>
</dbReference>
<dbReference type="InterPro" id="IPR052952">
    <property type="entry name" value="MFS-Transporter"/>
</dbReference>
<feature type="transmembrane region" description="Helical" evidence="5">
    <location>
        <begin position="351"/>
        <end position="384"/>
    </location>
</feature>
<feature type="transmembrane region" description="Helical" evidence="5">
    <location>
        <begin position="169"/>
        <end position="189"/>
    </location>
</feature>
<feature type="transmembrane region" description="Helical" evidence="5">
    <location>
        <begin position="284"/>
        <end position="302"/>
    </location>
</feature>
<feature type="transmembrane region" description="Helical" evidence="5">
    <location>
        <begin position="12"/>
        <end position="35"/>
    </location>
</feature>
<name>A0A1G4W574_9MYCO</name>
<dbReference type="AlphaFoldDB" id="A0A1G4W574"/>
<dbReference type="RefSeq" id="WP_090356972.1">
    <property type="nucleotide sequence ID" value="NZ_FMUB01000004.1"/>
</dbReference>
<feature type="transmembrane region" description="Helical" evidence="5">
    <location>
        <begin position="47"/>
        <end position="70"/>
    </location>
</feature>
<organism evidence="7 8">
    <name type="scientific">Mycolicibacterium fluoranthenivorans</name>
    <dbReference type="NCBI Taxonomy" id="258505"/>
    <lineage>
        <taxon>Bacteria</taxon>
        <taxon>Bacillati</taxon>
        <taxon>Actinomycetota</taxon>
        <taxon>Actinomycetes</taxon>
        <taxon>Mycobacteriales</taxon>
        <taxon>Mycobacteriaceae</taxon>
        <taxon>Mycolicibacterium</taxon>
    </lineage>
</organism>
<dbReference type="InterPro" id="IPR020846">
    <property type="entry name" value="MFS_dom"/>
</dbReference>
<feature type="domain" description="Major facilitator superfamily (MFS) profile" evidence="6">
    <location>
        <begin position="1"/>
        <end position="394"/>
    </location>
</feature>
<protein>
    <submittedName>
        <fullName evidence="7">Sugar phosphate permease</fullName>
    </submittedName>
</protein>
<keyword evidence="4 5" id="KW-0472">Membrane</keyword>
<evidence type="ECO:0000256" key="5">
    <source>
        <dbReference type="SAM" id="Phobius"/>
    </source>
</evidence>
<dbReference type="EMBL" id="FMUB01000004">
    <property type="protein sequence ID" value="SCX16899.1"/>
    <property type="molecule type" value="Genomic_DNA"/>
</dbReference>
<evidence type="ECO:0000256" key="3">
    <source>
        <dbReference type="ARBA" id="ARBA00022989"/>
    </source>
</evidence>
<dbReference type="GO" id="GO:0022857">
    <property type="term" value="F:transmembrane transporter activity"/>
    <property type="evidence" value="ECO:0007669"/>
    <property type="project" value="InterPro"/>
</dbReference>
<comment type="subcellular location">
    <subcellularLocation>
        <location evidence="1">Cell membrane</location>
        <topology evidence="1">Multi-pass membrane protein</topology>
    </subcellularLocation>
</comment>
<feature type="transmembrane region" description="Helical" evidence="5">
    <location>
        <begin position="308"/>
        <end position="330"/>
    </location>
</feature>
<evidence type="ECO:0000256" key="4">
    <source>
        <dbReference type="ARBA" id="ARBA00023136"/>
    </source>
</evidence>
<dbReference type="InterPro" id="IPR011701">
    <property type="entry name" value="MFS"/>
</dbReference>
<reference evidence="8" key="1">
    <citation type="submission" date="2016-10" db="EMBL/GenBank/DDBJ databases">
        <authorList>
            <person name="Varghese N."/>
            <person name="Submissions S."/>
        </authorList>
    </citation>
    <scope>NUCLEOTIDE SEQUENCE [LARGE SCALE GENOMIC DNA]</scope>
    <source>
        <strain evidence="8">UNC267MFSha1.1M11</strain>
    </source>
</reference>
<dbReference type="Gene3D" id="1.20.1250.20">
    <property type="entry name" value="MFS general substrate transporter like domains"/>
    <property type="match status" value="2"/>
</dbReference>
<keyword evidence="2 5" id="KW-0812">Transmembrane</keyword>
<evidence type="ECO:0000256" key="2">
    <source>
        <dbReference type="ARBA" id="ARBA00022692"/>
    </source>
</evidence>
<keyword evidence="3 5" id="KW-1133">Transmembrane helix</keyword>
<evidence type="ECO:0000256" key="1">
    <source>
        <dbReference type="ARBA" id="ARBA00004651"/>
    </source>
</evidence>
<dbReference type="PANTHER" id="PTHR23527:SF1">
    <property type="entry name" value="BLL3282 PROTEIN"/>
    <property type="match status" value="1"/>
</dbReference>
<dbReference type="PROSITE" id="PS50850">
    <property type="entry name" value="MFS"/>
    <property type="match status" value="1"/>
</dbReference>
<dbReference type="GO" id="GO:0005886">
    <property type="term" value="C:plasma membrane"/>
    <property type="evidence" value="ECO:0007669"/>
    <property type="project" value="UniProtKB-SubCell"/>
</dbReference>
<dbReference type="STRING" id="1502745.SAMN02799620_02385"/>